<reference evidence="3" key="1">
    <citation type="submission" date="2024-06" db="EMBL/GenBank/DDBJ databases">
        <title>Genome Sequence of an extremely halophilic archaeon isolated from Permian era halite, Salado Formation, Carlsbad, New Mexico: Halobacterium sp. strain NMX12-1.</title>
        <authorList>
            <person name="Sotoa L."/>
            <person name="DasSarma P."/>
            <person name="Anton B.P."/>
            <person name="Vincze T."/>
            <person name="Verma I."/>
            <person name="Eralp B."/>
            <person name="Powers D.W."/>
            <person name="Dozier B.L."/>
            <person name="Roberts R.J."/>
            <person name="DasSarma S."/>
        </authorList>
    </citation>
    <scope>NUCLEOTIDE SEQUENCE</scope>
    <source>
        <strain evidence="3">NMX12-1</strain>
    </source>
</reference>
<dbReference type="Gene3D" id="3.30.450.380">
    <property type="match status" value="1"/>
</dbReference>
<feature type="domain" description="Bacterial type II secretion system protein E" evidence="2">
    <location>
        <begin position="298"/>
        <end position="556"/>
    </location>
</feature>
<protein>
    <submittedName>
        <fullName evidence="3">Type II/IV secretion system ATPase subunit</fullName>
    </submittedName>
</protein>
<dbReference type="InterPro" id="IPR001482">
    <property type="entry name" value="T2SS/T4SS_dom"/>
</dbReference>
<evidence type="ECO:0000256" key="1">
    <source>
        <dbReference type="ARBA" id="ARBA00006611"/>
    </source>
</evidence>
<dbReference type="PANTHER" id="PTHR30486:SF6">
    <property type="entry name" value="TYPE IV PILUS RETRACTATION ATPASE PILT"/>
    <property type="match status" value="1"/>
</dbReference>
<sequence length="598" mass="61886">MRALLDRLAADDPDCGCDATHDGSALRVDADGCPGSGDLTEQQACRAAVVAACQRADADRVVVDASGFRREYGPHAVALFTAAGRFAARVADRDQRLAARARADPLAAAAEASGRAGPVAEIAAETGFAAAAGDLPDYDALRPRVGPALADARIEPTPPPDSRLRDTRTLETGATVREYAVPGDLPVYHVVPPEYEFAPADCRVLADARRLLADGSIPDGEDAPGRAVREAAGEHREPLADALRKHTRGFGVLEDLFADPRISDVYASAPVADGPLRVTVGGEDARANVRFTDAGVERLASRLRAESGRPFSRANPTLDAAIDGLGATGRVRVAGVTDPVSDGTGFAFRAHDADPFRLPDLVANDTLPPQIAGFLVEALRRGASVLFAGARGAGKTTLLGATLWGLAAGTRLVTIEDTPELPVRALRGDGRDVQALYANSDGASADVSMADALRTALRLGDGAIAVGEVRGEEARVLYEAMRVGASDAAVLGTIHGKGAASVRERVVSDLGVPASSFAATDLVVTLADTDAGRRVTRVEEVTGDGAAALYEDDGCGAEPTGRVARGNSSVVADLAAPGETYADVRAAIRNRADCVSDD</sequence>
<dbReference type="Pfam" id="PF00437">
    <property type="entry name" value="T2SSE"/>
    <property type="match status" value="1"/>
</dbReference>
<dbReference type="RefSeq" id="WP_353635167.1">
    <property type="nucleotide sequence ID" value="NZ_CP159204.1"/>
</dbReference>
<evidence type="ECO:0000313" key="3">
    <source>
        <dbReference type="EMBL" id="XCF17751.1"/>
    </source>
</evidence>
<dbReference type="KEGG" id="hanx:ABSL23_07055"/>
<dbReference type="InterPro" id="IPR050921">
    <property type="entry name" value="T4SS_GSP_E_ATPase"/>
</dbReference>
<dbReference type="PANTHER" id="PTHR30486">
    <property type="entry name" value="TWITCHING MOTILITY PROTEIN PILT"/>
    <property type="match status" value="1"/>
</dbReference>
<dbReference type="AlphaFoldDB" id="A0AAU8CFX2"/>
<comment type="similarity">
    <text evidence="1">Belongs to the GSP E family.</text>
</comment>
<dbReference type="Gene3D" id="3.40.50.300">
    <property type="entry name" value="P-loop containing nucleotide triphosphate hydrolases"/>
    <property type="match status" value="1"/>
</dbReference>
<dbReference type="GO" id="GO:0016887">
    <property type="term" value="F:ATP hydrolysis activity"/>
    <property type="evidence" value="ECO:0007669"/>
    <property type="project" value="InterPro"/>
</dbReference>
<dbReference type="InterPro" id="IPR027417">
    <property type="entry name" value="P-loop_NTPase"/>
</dbReference>
<dbReference type="EMBL" id="CP159204">
    <property type="protein sequence ID" value="XCF17751.1"/>
    <property type="molecule type" value="Genomic_DNA"/>
</dbReference>
<evidence type="ECO:0000259" key="2">
    <source>
        <dbReference type="Pfam" id="PF00437"/>
    </source>
</evidence>
<name>A0AAU8CFX2_9EURY</name>
<gene>
    <name evidence="3" type="ORF">ABSL23_07055</name>
</gene>
<proteinExistence type="inferred from homology"/>
<dbReference type="GeneID" id="91108894"/>
<accession>A0AAU8CFX2</accession>
<dbReference type="SUPFAM" id="SSF52540">
    <property type="entry name" value="P-loop containing nucleoside triphosphate hydrolases"/>
    <property type="match status" value="1"/>
</dbReference>
<organism evidence="3">
    <name type="scientific">Halobacterium sp. NMX12-1</name>
    <dbReference type="NCBI Taxonomy" id="3166650"/>
    <lineage>
        <taxon>Archaea</taxon>
        <taxon>Methanobacteriati</taxon>
        <taxon>Methanobacteriota</taxon>
        <taxon>Stenosarchaea group</taxon>
        <taxon>Halobacteria</taxon>
        <taxon>Halobacteriales</taxon>
        <taxon>Halobacteriaceae</taxon>
        <taxon>Halobacterium</taxon>
    </lineage>
</organism>